<dbReference type="CDD" id="cd14792">
    <property type="entry name" value="GH27"/>
    <property type="match status" value="1"/>
</dbReference>
<dbReference type="Gene3D" id="3.20.20.70">
    <property type="entry name" value="Aldolase class I"/>
    <property type="match status" value="1"/>
</dbReference>
<dbReference type="Gene3D" id="2.60.40.1180">
    <property type="entry name" value="Golgi alpha-mannosidase II"/>
    <property type="match status" value="1"/>
</dbReference>
<dbReference type="AlphaFoldDB" id="A0A9Q8T6W8"/>
<dbReference type="InterPro" id="IPR002241">
    <property type="entry name" value="Glyco_hydro_27"/>
</dbReference>
<proteinExistence type="inferred from homology"/>
<dbReference type="PROSITE" id="PS50048">
    <property type="entry name" value="ZN2_CY6_FUNGAL_2"/>
    <property type="match status" value="1"/>
</dbReference>
<dbReference type="GO" id="GO:0004557">
    <property type="term" value="F:alpha-galactosidase activity"/>
    <property type="evidence" value="ECO:0007669"/>
    <property type="project" value="UniProtKB-EC"/>
</dbReference>
<dbReference type="PRINTS" id="PR00748">
    <property type="entry name" value="MELIBIASE"/>
</dbReference>
<evidence type="ECO:0000256" key="4">
    <source>
        <dbReference type="ARBA" id="ARBA00009743"/>
    </source>
</evidence>
<dbReference type="InterPro" id="IPR007219">
    <property type="entry name" value="XnlR_reg_dom"/>
</dbReference>
<dbReference type="GO" id="GO:0006351">
    <property type="term" value="P:DNA-templated transcription"/>
    <property type="evidence" value="ECO:0007669"/>
    <property type="project" value="InterPro"/>
</dbReference>
<evidence type="ECO:0000256" key="1">
    <source>
        <dbReference type="ARBA" id="ARBA00001255"/>
    </source>
</evidence>
<evidence type="ECO:0000256" key="12">
    <source>
        <dbReference type="ARBA" id="ARBA00023295"/>
    </source>
</evidence>
<dbReference type="GO" id="GO:0005995">
    <property type="term" value="P:melibiose catabolic process"/>
    <property type="evidence" value="ECO:0007669"/>
    <property type="project" value="UniProtKB-ARBA"/>
</dbReference>
<evidence type="ECO:0000256" key="13">
    <source>
        <dbReference type="RuleBase" id="RU361168"/>
    </source>
</evidence>
<dbReference type="GO" id="GO:0005576">
    <property type="term" value="C:extracellular region"/>
    <property type="evidence" value="ECO:0007669"/>
    <property type="project" value="UniProtKB-SubCell"/>
</dbReference>
<evidence type="ECO:0000256" key="11">
    <source>
        <dbReference type="ARBA" id="ARBA00023242"/>
    </source>
</evidence>
<dbReference type="InterPro" id="IPR000111">
    <property type="entry name" value="Glyco_hydro_27/36_CS"/>
</dbReference>
<dbReference type="GO" id="GO:0003677">
    <property type="term" value="F:DNA binding"/>
    <property type="evidence" value="ECO:0007669"/>
    <property type="project" value="InterPro"/>
</dbReference>
<dbReference type="RefSeq" id="XP_049151950.1">
    <property type="nucleotide sequence ID" value="XM_049294803.1"/>
</dbReference>
<sequence length="1109" mass="122391">MRKPSACAACRARRRKCQTREGLIDCVYCNERGIKCDQRPPEGGYDEQRENQRKERLVEERNLSVHQQSSHSAAAESASSASQSGGWCTRCETTSHAAAALPSLPVRLDLVRLYFDYIHDQFHSLFHRPSFIEDALGDRVHPSILFGICALSARFSTDPEFADVDPRDRSHAYIRAAEALLNLRDVSLPTIQLCVLIGAALTANGDGESENIYYGVACRMAQLLDLPGRPATSLLEREINIRGMIEPPIPIWSLCMIDVWSSTAVKLPKLLPARSDIPLPMDDLPFLSLSRSGPGVTGTASAAQSSQLLSQMVRLNRILLDVNDFNQRCVADNPTWDVLEQGVESLSIRMEDWLAALPANMRDTPENFAWFAARGQGRTFAAVYLGYYHFGQLLYYQFLYGAATTTAINPTASASVARRDSYAKRCKEHAARLCDMVYRAQTTAGSDVRYTMTAHVLVIASTVQIHTLLFSGDEADISVARRRLERNFELLMQLRCYWPTTDRAISRLRAFHQTARTSIDTSFVLDRWMLRFLVEFAEPMEEKERGDGEAMESLWMDGPPVRGKATPEAAHLRDRVAGYVLASDDVSSPAGDFRPIGVQAGWLTAGTGIILAAAIATAGRVAALSNGLADTPPMGWNNWNAFACDVSEDLLLGTSERVVSLGLRDLGYNHVVLDDCWQDENGRDAKGKLQPNLVKFPNGLKYVSDHLHSQGLKYGMYSSAGEMTCARFAGSLDHEHDDAQSFASWGVDFLKYDNCYHMGRMGTPQISFNRFKVMADALNATGRPIALSLCNWGEDYVHTWGMSISNAWRMSGDIYDAFTRPDDLCSCNQASDPFCVAPGTHCSVLFIINRVATFADRGIPGGWNDLDMLEVGQGGMTDEEYKAHFALWAALKSPLMLGNDLRDMPAEALSIVNNPAIIAISQDPHGRSALRVRRDVGGDLVPDEFGVAEAQVWSGRLENGDQVVILLNAAGADIEMQSSLAEIFVADGPGGSAPQVKSKWAVHDLWADRMPTETAESLFAAESHDARAKILRDAEWYNATETPYALGLEKEDPRLFGQKIGEVEARGVLKASVPSHAAKVFRLRRIAQPGDGFKAKSHDRTQRAVKDEL</sequence>
<dbReference type="PROSITE" id="PS00463">
    <property type="entry name" value="ZN2_CY6_FUNGAL_1"/>
    <property type="match status" value="1"/>
</dbReference>
<dbReference type="PANTHER" id="PTHR11452:SF75">
    <property type="entry name" value="ALPHA-GALACTOSIDASE MEL1"/>
    <property type="match status" value="1"/>
</dbReference>
<dbReference type="KEGG" id="clup:CLUP02_15879"/>
<evidence type="ECO:0000256" key="5">
    <source>
        <dbReference type="ARBA" id="ARBA00012755"/>
    </source>
</evidence>
<dbReference type="PANTHER" id="PTHR11452">
    <property type="entry name" value="ALPHA-GALACTOSIDASE/ALPHA-N-ACETYLGALACTOSAMINIDASE"/>
    <property type="match status" value="1"/>
</dbReference>
<keyword evidence="12 13" id="KW-0326">Glycosidase</keyword>
<evidence type="ECO:0000313" key="15">
    <source>
        <dbReference type="EMBL" id="UQC90349.1"/>
    </source>
</evidence>
<dbReference type="Pfam" id="PF04082">
    <property type="entry name" value="Fungal_trans"/>
    <property type="match status" value="1"/>
</dbReference>
<dbReference type="Pfam" id="PF16499">
    <property type="entry name" value="Melibiase_2"/>
    <property type="match status" value="1"/>
</dbReference>
<dbReference type="Proteomes" id="UP000830671">
    <property type="component" value="Chromosome 8"/>
</dbReference>
<evidence type="ECO:0000256" key="3">
    <source>
        <dbReference type="ARBA" id="ARBA00004613"/>
    </source>
</evidence>
<dbReference type="PRINTS" id="PR00740">
    <property type="entry name" value="GLHYDRLASE27"/>
</dbReference>
<protein>
    <recommendedName>
        <fullName evidence="5 13">Alpha-galactosidase</fullName>
        <ecNumber evidence="5 13">3.2.1.22</ecNumber>
    </recommendedName>
    <alternativeName>
        <fullName evidence="13">Melibiase</fullName>
    </alternativeName>
</protein>
<dbReference type="GO" id="GO:0000981">
    <property type="term" value="F:DNA-binding transcription factor activity, RNA polymerase II-specific"/>
    <property type="evidence" value="ECO:0007669"/>
    <property type="project" value="InterPro"/>
</dbReference>
<evidence type="ECO:0000256" key="8">
    <source>
        <dbReference type="ARBA" id="ARBA00022801"/>
    </source>
</evidence>
<dbReference type="PROSITE" id="PS00512">
    <property type="entry name" value="ALPHA_GALACTOSIDASE"/>
    <property type="match status" value="1"/>
</dbReference>
<keyword evidence="7" id="KW-0732">Signal</keyword>
<dbReference type="InterPro" id="IPR013780">
    <property type="entry name" value="Glyco_hydro_b"/>
</dbReference>
<dbReference type="InterPro" id="IPR001138">
    <property type="entry name" value="Zn2Cys6_DnaBD"/>
</dbReference>
<name>A0A9Q8T6W8_9PEZI</name>
<keyword evidence="10" id="KW-0325">Glycoprotein</keyword>
<evidence type="ECO:0000256" key="2">
    <source>
        <dbReference type="ARBA" id="ARBA00003969"/>
    </source>
</evidence>
<dbReference type="EMBL" id="CP019480">
    <property type="protein sequence ID" value="UQC90349.1"/>
    <property type="molecule type" value="Genomic_DNA"/>
</dbReference>
<gene>
    <name evidence="15" type="ORF">CLUP02_15879</name>
</gene>
<evidence type="ECO:0000313" key="16">
    <source>
        <dbReference type="Proteomes" id="UP000830671"/>
    </source>
</evidence>
<comment type="similarity">
    <text evidence="4 13">Belongs to the glycosyl hydrolase 27 family.</text>
</comment>
<comment type="function">
    <text evidence="2">Hydrolyzes a variety of simple alpha-D-galactoside as well as more complex molecules such as oligosaccharides and polysaccharides.</text>
</comment>
<feature type="domain" description="Zn(2)-C6 fungal-type" evidence="14">
    <location>
        <begin position="6"/>
        <end position="36"/>
    </location>
</feature>
<dbReference type="GO" id="GO:0008270">
    <property type="term" value="F:zinc ion binding"/>
    <property type="evidence" value="ECO:0007669"/>
    <property type="project" value="InterPro"/>
</dbReference>
<accession>A0A9Q8T6W8</accession>
<dbReference type="InterPro" id="IPR017853">
    <property type="entry name" value="GH"/>
</dbReference>
<keyword evidence="9 13" id="KW-1015">Disulfide bond</keyword>
<keyword evidence="16" id="KW-1185">Reference proteome</keyword>
<dbReference type="InterPro" id="IPR041233">
    <property type="entry name" value="Melibiase_C"/>
</dbReference>
<dbReference type="InterPro" id="IPR013785">
    <property type="entry name" value="Aldolase_TIM"/>
</dbReference>
<dbReference type="SUPFAM" id="SSF51445">
    <property type="entry name" value="(Trans)glycosidases"/>
    <property type="match status" value="1"/>
</dbReference>
<keyword evidence="6" id="KW-0964">Secreted</keyword>
<dbReference type="CDD" id="cd12148">
    <property type="entry name" value="fungal_TF_MHR"/>
    <property type="match status" value="1"/>
</dbReference>
<reference evidence="15" key="1">
    <citation type="journal article" date="2021" name="Mol. Plant Microbe Interact.">
        <title>Complete Genome Sequence of the Plant-Pathogenic Fungus Colletotrichum lupini.</title>
        <authorList>
            <person name="Baroncelli R."/>
            <person name="Pensec F."/>
            <person name="Da Lio D."/>
            <person name="Boufleur T."/>
            <person name="Vicente I."/>
            <person name="Sarrocco S."/>
            <person name="Picot A."/>
            <person name="Baraldi E."/>
            <person name="Sukno S."/>
            <person name="Thon M."/>
            <person name="Le Floch G."/>
        </authorList>
    </citation>
    <scope>NUCLEOTIDE SEQUENCE</scope>
    <source>
        <strain evidence="15">IMI 504893</strain>
    </source>
</reference>
<dbReference type="Pfam" id="PF17801">
    <property type="entry name" value="Melibiase_C"/>
    <property type="match status" value="1"/>
</dbReference>
<organism evidence="15 16">
    <name type="scientific">Colletotrichum lupini</name>
    <dbReference type="NCBI Taxonomy" id="145971"/>
    <lineage>
        <taxon>Eukaryota</taxon>
        <taxon>Fungi</taxon>
        <taxon>Dikarya</taxon>
        <taxon>Ascomycota</taxon>
        <taxon>Pezizomycotina</taxon>
        <taxon>Sordariomycetes</taxon>
        <taxon>Hypocreomycetidae</taxon>
        <taxon>Glomerellales</taxon>
        <taxon>Glomerellaceae</taxon>
        <taxon>Colletotrichum</taxon>
        <taxon>Colletotrichum acutatum species complex</taxon>
    </lineage>
</organism>
<keyword evidence="8 13" id="KW-0378">Hydrolase</keyword>
<comment type="catalytic activity">
    <reaction evidence="1 13">
        <text>Hydrolysis of terminal, non-reducing alpha-D-galactose residues in alpha-D-galactosides, including galactose oligosaccharides, galactomannans and galactolipids.</text>
        <dbReference type="EC" id="3.2.1.22"/>
    </reaction>
</comment>
<evidence type="ECO:0000256" key="6">
    <source>
        <dbReference type="ARBA" id="ARBA00022525"/>
    </source>
</evidence>
<evidence type="ECO:0000256" key="9">
    <source>
        <dbReference type="ARBA" id="ARBA00023157"/>
    </source>
</evidence>
<dbReference type="GeneID" id="73349813"/>
<keyword evidence="11" id="KW-0539">Nucleus</keyword>
<dbReference type="FunFam" id="3.20.20.70:FF:000202">
    <property type="entry name" value="Alpha-galactosidase"/>
    <property type="match status" value="1"/>
</dbReference>
<evidence type="ECO:0000256" key="10">
    <source>
        <dbReference type="ARBA" id="ARBA00023180"/>
    </source>
</evidence>
<dbReference type="SUPFAM" id="SSF51011">
    <property type="entry name" value="Glycosyl hydrolase domain"/>
    <property type="match status" value="1"/>
</dbReference>
<evidence type="ECO:0000256" key="7">
    <source>
        <dbReference type="ARBA" id="ARBA00022729"/>
    </source>
</evidence>
<dbReference type="SMART" id="SM00906">
    <property type="entry name" value="Fungal_trans"/>
    <property type="match status" value="1"/>
</dbReference>
<dbReference type="EC" id="3.2.1.22" evidence="5 13"/>
<evidence type="ECO:0000259" key="14">
    <source>
        <dbReference type="PROSITE" id="PS50048"/>
    </source>
</evidence>
<dbReference type="InterPro" id="IPR006215">
    <property type="entry name" value="Glyco_hydro_melibiase"/>
</dbReference>
<comment type="subcellular location">
    <subcellularLocation>
        <location evidence="3">Secreted</location>
    </subcellularLocation>
</comment>